<dbReference type="InterPro" id="IPR052509">
    <property type="entry name" value="Metal_resp_DNA-bind_regulator"/>
</dbReference>
<keyword evidence="3" id="KW-1185">Reference proteome</keyword>
<dbReference type="InterPro" id="IPR036390">
    <property type="entry name" value="WH_DNA-bd_sf"/>
</dbReference>
<feature type="domain" description="Transcription regulator PadR N-terminal" evidence="1">
    <location>
        <begin position="16"/>
        <end position="89"/>
    </location>
</feature>
<dbReference type="Pfam" id="PF03551">
    <property type="entry name" value="PadR"/>
    <property type="match status" value="1"/>
</dbReference>
<dbReference type="InterPro" id="IPR017799">
    <property type="entry name" value="Tscrpt_reg_PadR_acidobac-type"/>
</dbReference>
<organism evidence="2 3">
    <name type="scientific">Gaopeijia maritima</name>
    <dbReference type="NCBI Taxonomy" id="3119007"/>
    <lineage>
        <taxon>Bacteria</taxon>
        <taxon>Pseudomonadati</taxon>
        <taxon>Gemmatimonadota</taxon>
        <taxon>Longimicrobiia</taxon>
        <taxon>Gaopeijiales</taxon>
        <taxon>Gaopeijiaceae</taxon>
        <taxon>Gaopeijia</taxon>
    </lineage>
</organism>
<dbReference type="SUPFAM" id="SSF46785">
    <property type="entry name" value="Winged helix' DNA-binding domain"/>
    <property type="match status" value="1"/>
</dbReference>
<gene>
    <name evidence="2" type="ORF">WI372_00120</name>
</gene>
<dbReference type="PANTHER" id="PTHR33169">
    <property type="entry name" value="PADR-FAMILY TRANSCRIPTIONAL REGULATOR"/>
    <property type="match status" value="1"/>
</dbReference>
<sequence>MPPDLPLLQGTLDVLILKALDGEPRHGYDVAAWIRARSGEALAVEDGALYTALHRMRKKGWIEGEWGRSENQRRAKFYHLTELGRERLRSEADSWDRYVAAVSRVLGA</sequence>
<dbReference type="EMBL" id="JBBHLI010000001">
    <property type="protein sequence ID" value="MEK9499380.1"/>
    <property type="molecule type" value="Genomic_DNA"/>
</dbReference>
<dbReference type="Gene3D" id="1.10.10.10">
    <property type="entry name" value="Winged helix-like DNA-binding domain superfamily/Winged helix DNA-binding domain"/>
    <property type="match status" value="1"/>
</dbReference>
<comment type="caution">
    <text evidence="2">The sequence shown here is derived from an EMBL/GenBank/DDBJ whole genome shotgun (WGS) entry which is preliminary data.</text>
</comment>
<dbReference type="RefSeq" id="WP_405276027.1">
    <property type="nucleotide sequence ID" value="NZ_CP144380.1"/>
</dbReference>
<reference evidence="2 3" key="1">
    <citation type="submission" date="2024-02" db="EMBL/GenBank/DDBJ databases">
        <title>A novel Gemmatimonadota bacterium.</title>
        <authorList>
            <person name="Du Z.-J."/>
            <person name="Ye Y.-Q."/>
        </authorList>
    </citation>
    <scope>NUCLEOTIDE SEQUENCE [LARGE SCALE GENOMIC DNA]</scope>
    <source>
        <strain evidence="2 3">DH-20</strain>
    </source>
</reference>
<evidence type="ECO:0000259" key="1">
    <source>
        <dbReference type="Pfam" id="PF03551"/>
    </source>
</evidence>
<dbReference type="PANTHER" id="PTHR33169:SF14">
    <property type="entry name" value="TRANSCRIPTIONAL REGULATOR RV3488"/>
    <property type="match status" value="1"/>
</dbReference>
<dbReference type="InterPro" id="IPR005149">
    <property type="entry name" value="Tscrpt_reg_PadR_N"/>
</dbReference>
<evidence type="ECO:0000313" key="3">
    <source>
        <dbReference type="Proteomes" id="UP001484239"/>
    </source>
</evidence>
<dbReference type="Proteomes" id="UP001484239">
    <property type="component" value="Unassembled WGS sequence"/>
</dbReference>
<dbReference type="InterPro" id="IPR036388">
    <property type="entry name" value="WH-like_DNA-bd_sf"/>
</dbReference>
<proteinExistence type="predicted"/>
<accession>A0ABU9E3S1</accession>
<evidence type="ECO:0000313" key="2">
    <source>
        <dbReference type="EMBL" id="MEK9499380.1"/>
    </source>
</evidence>
<protein>
    <submittedName>
        <fullName evidence="2">PadR family transcriptional regulator</fullName>
    </submittedName>
</protein>
<name>A0ABU9E3S1_9BACT</name>
<dbReference type="NCBIfam" id="TIGR03433">
    <property type="entry name" value="padR_acidobact"/>
    <property type="match status" value="1"/>
</dbReference>